<dbReference type="WBParaSite" id="PSAMB.scaffold1117size35730.g11193.t1">
    <property type="protein sequence ID" value="PSAMB.scaffold1117size35730.g11193.t1"/>
    <property type="gene ID" value="PSAMB.scaffold1117size35730.g11193"/>
</dbReference>
<reference evidence="3" key="1">
    <citation type="submission" date="2022-11" db="UniProtKB">
        <authorList>
            <consortium name="WormBaseParasite"/>
        </authorList>
    </citation>
    <scope>IDENTIFICATION</scope>
</reference>
<sequence length="92" mass="10050">MMMMTQAVALTRPMDGENDERRGTPRRVVPVAYGSNAISRANKAPQGRRHCGSFAAIGLKRADEHSKPPYPSRSIEATHTTAIRFLKGALDA</sequence>
<evidence type="ECO:0000313" key="3">
    <source>
        <dbReference type="WBParaSite" id="PSAMB.scaffold1117size35730.g11193.t1"/>
    </source>
</evidence>
<protein>
    <submittedName>
        <fullName evidence="3">Uncharacterized protein</fullName>
    </submittedName>
</protein>
<dbReference type="Proteomes" id="UP000887566">
    <property type="component" value="Unplaced"/>
</dbReference>
<organism evidence="2 3">
    <name type="scientific">Plectus sambesii</name>
    <dbReference type="NCBI Taxonomy" id="2011161"/>
    <lineage>
        <taxon>Eukaryota</taxon>
        <taxon>Metazoa</taxon>
        <taxon>Ecdysozoa</taxon>
        <taxon>Nematoda</taxon>
        <taxon>Chromadorea</taxon>
        <taxon>Plectida</taxon>
        <taxon>Plectina</taxon>
        <taxon>Plectoidea</taxon>
        <taxon>Plectidae</taxon>
        <taxon>Plectus</taxon>
    </lineage>
</organism>
<dbReference type="AlphaFoldDB" id="A0A914UMJ0"/>
<evidence type="ECO:0000256" key="1">
    <source>
        <dbReference type="SAM" id="MobiDB-lite"/>
    </source>
</evidence>
<name>A0A914UMJ0_9BILA</name>
<feature type="region of interest" description="Disordered" evidence="1">
    <location>
        <begin position="1"/>
        <end position="25"/>
    </location>
</feature>
<accession>A0A914UMJ0</accession>
<proteinExistence type="predicted"/>
<keyword evidence="2" id="KW-1185">Reference proteome</keyword>
<evidence type="ECO:0000313" key="2">
    <source>
        <dbReference type="Proteomes" id="UP000887566"/>
    </source>
</evidence>